<dbReference type="PANTHER" id="PTHR31650:SF1">
    <property type="entry name" value="WAX ESTER SYNTHASE_DIACYLGLYCEROL ACYLTRANSFERASE 4-RELATED"/>
    <property type="match status" value="1"/>
</dbReference>
<evidence type="ECO:0000256" key="2">
    <source>
        <dbReference type="ARBA" id="ARBA00005189"/>
    </source>
</evidence>
<dbReference type="NCBIfam" id="TIGR02946">
    <property type="entry name" value="acyl_WS_DGAT"/>
    <property type="match status" value="1"/>
</dbReference>
<dbReference type="Pfam" id="PF06974">
    <property type="entry name" value="WS_DGAT_C"/>
    <property type="match status" value="1"/>
</dbReference>
<evidence type="ECO:0000256" key="6">
    <source>
        <dbReference type="ARBA" id="ARBA00023315"/>
    </source>
</evidence>
<dbReference type="GO" id="GO:0019432">
    <property type="term" value="P:triglyceride biosynthetic process"/>
    <property type="evidence" value="ECO:0007669"/>
    <property type="project" value="TreeGrafter"/>
</dbReference>
<dbReference type="PANTHER" id="PTHR31650">
    <property type="entry name" value="O-ACYLTRANSFERASE (WSD1-LIKE) FAMILY PROTEIN"/>
    <property type="match status" value="1"/>
</dbReference>
<keyword evidence="4" id="KW-0808">Transferase</keyword>
<dbReference type="GO" id="GO:0005886">
    <property type="term" value="C:plasma membrane"/>
    <property type="evidence" value="ECO:0007669"/>
    <property type="project" value="TreeGrafter"/>
</dbReference>
<evidence type="ECO:0000313" key="12">
    <source>
        <dbReference type="Proteomes" id="UP001149411"/>
    </source>
</evidence>
<dbReference type="EMBL" id="RKLV01000005">
    <property type="protein sequence ID" value="MCX2818921.1"/>
    <property type="molecule type" value="Genomic_DNA"/>
</dbReference>
<gene>
    <name evidence="11" type="ORF">EGH25_06105</name>
</gene>
<evidence type="ECO:0000256" key="3">
    <source>
        <dbReference type="ARBA" id="ARBA00022516"/>
    </source>
</evidence>
<dbReference type="Pfam" id="PF03007">
    <property type="entry name" value="WS_DGAT_cat"/>
    <property type="match status" value="1"/>
</dbReference>
<protein>
    <submittedName>
        <fullName evidence="11">Wax ester/triacylglycerol synthase family O-acyltransferase</fullName>
    </submittedName>
</protein>
<dbReference type="GO" id="GO:0004144">
    <property type="term" value="F:diacylglycerol O-acyltransferase activity"/>
    <property type="evidence" value="ECO:0007669"/>
    <property type="project" value="UniProtKB-EC"/>
</dbReference>
<evidence type="ECO:0000256" key="8">
    <source>
        <dbReference type="SAM" id="MobiDB-lite"/>
    </source>
</evidence>
<dbReference type="InterPro" id="IPR009721">
    <property type="entry name" value="O-acyltransferase_WSD1_C"/>
</dbReference>
<dbReference type="RefSeq" id="WP_266086761.1">
    <property type="nucleotide sequence ID" value="NZ_RKLV01000005.1"/>
</dbReference>
<keyword evidence="6" id="KW-0012">Acyltransferase</keyword>
<evidence type="ECO:0000313" key="11">
    <source>
        <dbReference type="EMBL" id="MCX2818921.1"/>
    </source>
</evidence>
<evidence type="ECO:0000259" key="9">
    <source>
        <dbReference type="Pfam" id="PF03007"/>
    </source>
</evidence>
<evidence type="ECO:0000256" key="1">
    <source>
        <dbReference type="ARBA" id="ARBA00004771"/>
    </source>
</evidence>
<dbReference type="Proteomes" id="UP001149411">
    <property type="component" value="Unassembled WGS sequence"/>
</dbReference>
<comment type="pathway">
    <text evidence="1">Glycerolipid metabolism; triacylglycerol biosynthesis.</text>
</comment>
<evidence type="ECO:0000256" key="4">
    <source>
        <dbReference type="ARBA" id="ARBA00022679"/>
    </source>
</evidence>
<keyword evidence="3" id="KW-0444">Lipid biosynthesis</keyword>
<dbReference type="InterPro" id="IPR014292">
    <property type="entry name" value="Acyl_transf_WS/DGAT"/>
</dbReference>
<dbReference type="Gene3D" id="3.30.559.30">
    <property type="entry name" value="Nonribosomal peptide synthetase, condensation domain"/>
    <property type="match status" value="1"/>
</dbReference>
<accession>A0A9Q4C4E7</accession>
<sequence length="453" mass="49963">MMIDPFDGDGYLPSNDNAWLRMDDRTNRMIVTGVLIFDDRVPYDDLVDRFDDRLTRFDRFRQRLVEPWHGMRPRWEEDPLFEVENHVTHVALPEPQGDEEFQGFVGDVMDDDLDHGRPLWQTWLVEGAGDGDGNALVVRIHHALADGFALLYVLFGLADNPDEIELPIGELPPLPGEEGANGTDDTDSRLPDASSPLERLSRGAKAAGSVLSSFPLSREPETPLRGRLTASKRVSWTRTFGLDDVKSAAHSHDGTLNDLLMAVTAGAFRRYTEERDTEVPQDLELTTAMPVNLKPLADRDEQLGNYFGLGFIDLPVGVRDIRRRVRAVQDRTGVLKQGTEARMTYSALDAVGAMPDSVQDVASTAFRGRVTAAITNVPGPLEPLEIAGTEVDDIIFWAPTTEDIGIGLSIFSYGGRVRIGVAVNENVVPEPDALADAFEEEMEEVLASTAANP</sequence>
<feature type="domain" description="O-acyltransferase WSD1 C-terminal" evidence="10">
    <location>
        <begin position="304"/>
        <end position="444"/>
    </location>
</feature>
<dbReference type="SUPFAM" id="SSF52777">
    <property type="entry name" value="CoA-dependent acyltransferases"/>
    <property type="match status" value="2"/>
</dbReference>
<evidence type="ECO:0000259" key="10">
    <source>
        <dbReference type="Pfam" id="PF06974"/>
    </source>
</evidence>
<feature type="domain" description="O-acyltransferase WSD1-like N-terminal" evidence="9">
    <location>
        <begin position="14"/>
        <end position="259"/>
    </location>
</feature>
<comment type="catalytic activity">
    <reaction evidence="7">
        <text>an acyl-CoA + a 1,2-diacyl-sn-glycerol = a triacyl-sn-glycerol + CoA</text>
        <dbReference type="Rhea" id="RHEA:10868"/>
        <dbReference type="ChEBI" id="CHEBI:17815"/>
        <dbReference type="ChEBI" id="CHEBI:57287"/>
        <dbReference type="ChEBI" id="CHEBI:58342"/>
        <dbReference type="ChEBI" id="CHEBI:64615"/>
        <dbReference type="EC" id="2.3.1.20"/>
    </reaction>
</comment>
<name>A0A9Q4C4E7_9EURY</name>
<comment type="pathway">
    <text evidence="2">Lipid metabolism.</text>
</comment>
<comment type="caution">
    <text evidence="11">The sequence shown here is derived from an EMBL/GenBank/DDBJ whole genome shotgun (WGS) entry which is preliminary data.</text>
</comment>
<feature type="region of interest" description="Disordered" evidence="8">
    <location>
        <begin position="168"/>
        <end position="204"/>
    </location>
</feature>
<evidence type="ECO:0000256" key="5">
    <source>
        <dbReference type="ARBA" id="ARBA00023098"/>
    </source>
</evidence>
<dbReference type="AlphaFoldDB" id="A0A9Q4C4E7"/>
<evidence type="ECO:0000256" key="7">
    <source>
        <dbReference type="ARBA" id="ARBA00048109"/>
    </source>
</evidence>
<proteinExistence type="predicted"/>
<dbReference type="InterPro" id="IPR004255">
    <property type="entry name" value="O-acyltransferase_WSD1_N"/>
</dbReference>
<dbReference type="InterPro" id="IPR045034">
    <property type="entry name" value="O-acyltransferase_WSD1-like"/>
</dbReference>
<keyword evidence="5" id="KW-0443">Lipid metabolism</keyword>
<organism evidence="11 12">
    <name type="scientific">Halorutilus salinus</name>
    <dbReference type="NCBI Taxonomy" id="2487751"/>
    <lineage>
        <taxon>Archaea</taxon>
        <taxon>Methanobacteriati</taxon>
        <taxon>Methanobacteriota</taxon>
        <taxon>Stenosarchaea group</taxon>
        <taxon>Halobacteria</taxon>
        <taxon>Halorutilales</taxon>
        <taxon>Halorutilaceae</taxon>
        <taxon>Halorutilus</taxon>
    </lineage>
</organism>
<reference evidence="11" key="1">
    <citation type="submission" date="2022-09" db="EMBL/GenBank/DDBJ databases">
        <title>Haloadaptaus new haloarchaeum isolated from saline soil.</title>
        <authorList>
            <person name="Duran-Viseras A."/>
            <person name="Sanchez-Porro C."/>
            <person name="Ventosa A."/>
        </authorList>
    </citation>
    <scope>NUCLEOTIDE SEQUENCE</scope>
    <source>
        <strain evidence="11">F3-133</strain>
    </source>
</reference>
<keyword evidence="12" id="KW-1185">Reference proteome</keyword>